<name>A0A6N3E0S7_9FIRM</name>
<sequence>MTVKRFTEQEKLLLRKNPYTYRVTDNMILLTVEFKETFWKLYIQGFSPVSIFRELGYDPDLLGQYRINNFAFKLKKAIESGKSLTQGVGGEIKTPPKNKDYSELPIEATIASMQYELSYLRQEVEFLKKMCCLDKSD</sequence>
<dbReference type="GeneID" id="89605074"/>
<evidence type="ECO:0000313" key="1">
    <source>
        <dbReference type="EMBL" id="VYU34272.1"/>
    </source>
</evidence>
<dbReference type="InterPro" id="IPR046929">
    <property type="entry name" value="HTH_Tnp"/>
</dbReference>
<dbReference type="Pfam" id="PF20310">
    <property type="entry name" value="HTH_Tnp_2"/>
    <property type="match status" value="1"/>
</dbReference>
<organism evidence="1">
    <name type="scientific">Veillonella ratti</name>
    <dbReference type="NCBI Taxonomy" id="103892"/>
    <lineage>
        <taxon>Bacteria</taxon>
        <taxon>Bacillati</taxon>
        <taxon>Bacillota</taxon>
        <taxon>Negativicutes</taxon>
        <taxon>Veillonellales</taxon>
        <taxon>Veillonellaceae</taxon>
        <taxon>Veillonella</taxon>
    </lineage>
</organism>
<gene>
    <name evidence="1" type="ORF">VRLFYP33_01789</name>
</gene>
<dbReference type="EMBL" id="CACRUX010000063">
    <property type="protein sequence ID" value="VYU34272.1"/>
    <property type="molecule type" value="Genomic_DNA"/>
</dbReference>
<accession>A0A6N3E0S7</accession>
<protein>
    <submittedName>
        <fullName evidence="1">Uncharacterized protein</fullName>
    </submittedName>
</protein>
<proteinExistence type="predicted"/>
<reference evidence="1" key="1">
    <citation type="submission" date="2019-11" db="EMBL/GenBank/DDBJ databases">
        <authorList>
            <person name="Feng L."/>
        </authorList>
    </citation>
    <scope>NUCLEOTIDE SEQUENCE</scope>
    <source>
        <strain evidence="1">VrattiLFYP33</strain>
    </source>
</reference>
<dbReference type="RefSeq" id="WP_039899495.1">
    <property type="nucleotide sequence ID" value="NZ_CACRUX010000063.1"/>
</dbReference>
<dbReference type="AlphaFoldDB" id="A0A6N3E0S7"/>